<dbReference type="SMART" id="SM00264">
    <property type="entry name" value="BAG"/>
    <property type="match status" value="1"/>
</dbReference>
<feature type="domain" description="BAG" evidence="2">
    <location>
        <begin position="344"/>
        <end position="419"/>
    </location>
</feature>
<feature type="compositionally biased region" description="Polar residues" evidence="1">
    <location>
        <begin position="120"/>
        <end position="166"/>
    </location>
</feature>
<feature type="compositionally biased region" description="Basic and acidic residues" evidence="1">
    <location>
        <begin position="167"/>
        <end position="183"/>
    </location>
</feature>
<feature type="compositionally biased region" description="Polar residues" evidence="1">
    <location>
        <begin position="91"/>
        <end position="101"/>
    </location>
</feature>
<feature type="region of interest" description="Disordered" evidence="1">
    <location>
        <begin position="306"/>
        <end position="342"/>
    </location>
</feature>
<feature type="region of interest" description="Disordered" evidence="1">
    <location>
        <begin position="420"/>
        <end position="501"/>
    </location>
</feature>
<dbReference type="GO" id="GO:0051087">
    <property type="term" value="F:protein-folding chaperone binding"/>
    <property type="evidence" value="ECO:0007669"/>
    <property type="project" value="InterPro"/>
</dbReference>
<evidence type="ECO:0000259" key="2">
    <source>
        <dbReference type="PROSITE" id="PS51035"/>
    </source>
</evidence>
<feature type="region of interest" description="Disordered" evidence="1">
    <location>
        <begin position="507"/>
        <end position="526"/>
    </location>
</feature>
<comment type="caution">
    <text evidence="3">The sequence shown here is derived from an EMBL/GenBank/DDBJ whole genome shotgun (WGS) entry which is preliminary data.</text>
</comment>
<protein>
    <recommendedName>
        <fullName evidence="2">BAG domain-containing protein</fullName>
    </recommendedName>
</protein>
<dbReference type="PROSITE" id="PS51035">
    <property type="entry name" value="BAG"/>
    <property type="match status" value="1"/>
</dbReference>
<gene>
    <name evidence="3" type="ORF">D915_005578</name>
</gene>
<feature type="region of interest" description="Disordered" evidence="1">
    <location>
        <begin position="83"/>
        <end position="103"/>
    </location>
</feature>
<organism evidence="3 4">
    <name type="scientific">Fasciola hepatica</name>
    <name type="common">Liver fluke</name>
    <dbReference type="NCBI Taxonomy" id="6192"/>
    <lineage>
        <taxon>Eukaryota</taxon>
        <taxon>Metazoa</taxon>
        <taxon>Spiralia</taxon>
        <taxon>Lophotrochozoa</taxon>
        <taxon>Platyhelminthes</taxon>
        <taxon>Trematoda</taxon>
        <taxon>Digenea</taxon>
        <taxon>Plagiorchiida</taxon>
        <taxon>Echinostomata</taxon>
        <taxon>Echinostomatoidea</taxon>
        <taxon>Fasciolidae</taxon>
        <taxon>Fasciola</taxon>
    </lineage>
</organism>
<name>A0A4E0RAH8_FASHE</name>
<feature type="compositionally biased region" description="Low complexity" evidence="1">
    <location>
        <begin position="313"/>
        <end position="332"/>
    </location>
</feature>
<evidence type="ECO:0000313" key="3">
    <source>
        <dbReference type="EMBL" id="THD23705.1"/>
    </source>
</evidence>
<evidence type="ECO:0000256" key="1">
    <source>
        <dbReference type="SAM" id="MobiDB-lite"/>
    </source>
</evidence>
<feature type="region of interest" description="Disordered" evidence="1">
    <location>
        <begin position="117"/>
        <end position="191"/>
    </location>
</feature>
<feature type="compositionally biased region" description="Polar residues" evidence="1">
    <location>
        <begin position="423"/>
        <end position="444"/>
    </location>
</feature>
<feature type="compositionally biased region" description="Polar residues" evidence="1">
    <location>
        <begin position="333"/>
        <end position="342"/>
    </location>
</feature>
<feature type="compositionally biased region" description="Polar residues" evidence="1">
    <location>
        <begin position="488"/>
        <end position="501"/>
    </location>
</feature>
<feature type="compositionally biased region" description="Polar residues" evidence="1">
    <location>
        <begin position="36"/>
        <end position="47"/>
    </location>
</feature>
<feature type="region of interest" description="Disordered" evidence="1">
    <location>
        <begin position="225"/>
        <end position="245"/>
    </location>
</feature>
<feature type="region of interest" description="Disordered" evidence="1">
    <location>
        <begin position="27"/>
        <end position="49"/>
    </location>
</feature>
<dbReference type="SUPFAM" id="SSF63491">
    <property type="entry name" value="BAG domain"/>
    <property type="match status" value="1"/>
</dbReference>
<dbReference type="Pfam" id="PF02179">
    <property type="entry name" value="BAG"/>
    <property type="match status" value="1"/>
</dbReference>
<proteinExistence type="predicted"/>
<reference evidence="3" key="1">
    <citation type="submission" date="2019-03" db="EMBL/GenBank/DDBJ databases">
        <title>Improved annotation for the trematode Fasciola hepatica.</title>
        <authorList>
            <person name="Choi Y.-J."/>
            <person name="Martin J."/>
            <person name="Mitreva M."/>
        </authorList>
    </citation>
    <scope>NUCLEOTIDE SEQUENCE [LARGE SCALE GENOMIC DNA]</scope>
</reference>
<evidence type="ECO:0000313" key="4">
    <source>
        <dbReference type="Proteomes" id="UP000230066"/>
    </source>
</evidence>
<dbReference type="EMBL" id="JXXN02001991">
    <property type="protein sequence ID" value="THD23705.1"/>
    <property type="molecule type" value="Genomic_DNA"/>
</dbReference>
<dbReference type="InterPro" id="IPR036533">
    <property type="entry name" value="BAG_dom_sf"/>
</dbReference>
<dbReference type="AlphaFoldDB" id="A0A4E0RAH8"/>
<sequence length="537" mass="59356">MAGSGLPPDWVRDDPYYDTHNRVRLDPFGNRYISRPDTSPSGRSFDTSPFYEDRMHMPGFPQHSMFENYPDFPTMPSDPMWSDFGSEFRQSRPQTPSSTSGMRRIPIQVVKHPVTVIPGTCTSTSQNPPKSAQTAPSGSSNFEHSKSAQNTHPSPTEVSDGISNRDVQTRRDWHQPRQFKPEDQISYQNNGTAPCFAQQFPAFPTRRRFQPGSCSPDMFTGKEFPSSASDTDHISHAGGGGGQFRPIKVHHIPISRQDKPGTQPDRTDFDSLKPPMPEGTAIPLHYQSLPNRPFVTPRDLPVYGQTPSPTMRSEPPISESEVTTPTETVASPIPTSKPSLTPSEQIDQALADLMEIRAQIDAFSSSTEDKTYMYLEDRLDKMLLKFDGIDTGGEDTVRQKRKQAVRDTLDAIGMLEKKLASHDQVNNNSSSTPVTKTADTSALNKSLDLVAETKPTTQKPESVIKTETEVQSGTKTQTEEPTQAMELEQQSENSNRNGLETQVQVNAAEPADSHEATINHTNNGNTVEIVATEPAGN</sequence>
<keyword evidence="4" id="KW-1185">Reference proteome</keyword>
<dbReference type="InterPro" id="IPR003103">
    <property type="entry name" value="BAG_domain"/>
</dbReference>
<accession>A0A4E0RAH8</accession>
<feature type="compositionally biased region" description="Polar residues" evidence="1">
    <location>
        <begin position="469"/>
        <end position="481"/>
    </location>
</feature>
<dbReference type="Gene3D" id="1.20.58.120">
    <property type="entry name" value="BAG domain"/>
    <property type="match status" value="1"/>
</dbReference>
<dbReference type="Proteomes" id="UP000230066">
    <property type="component" value="Unassembled WGS sequence"/>
</dbReference>